<sequence>MQSPACNMELASLVTNRQSNFSVGLTQQMRNIIDKAFTKYSTQYQTRKFIQQGIPPFMMKDNHQANQHLYHLIYCIKNFTNPLKINPIRMCLLLKLIITSKILMTPKLNQSSKGDDTKFV</sequence>
<name>A0AAD9Z052_9ROSI</name>
<gene>
    <name evidence="1" type="ORF">Dsin_000013</name>
</gene>
<reference evidence="1" key="1">
    <citation type="journal article" date="2023" name="Plant J.">
        <title>Genome sequences and population genomics provide insights into the demographic history, inbreeding, and mutation load of two 'living fossil' tree species of Dipteronia.</title>
        <authorList>
            <person name="Feng Y."/>
            <person name="Comes H.P."/>
            <person name="Chen J."/>
            <person name="Zhu S."/>
            <person name="Lu R."/>
            <person name="Zhang X."/>
            <person name="Li P."/>
            <person name="Qiu J."/>
            <person name="Olsen K.M."/>
            <person name="Qiu Y."/>
        </authorList>
    </citation>
    <scope>NUCLEOTIDE SEQUENCE</scope>
    <source>
        <strain evidence="1">NBL</strain>
    </source>
</reference>
<accession>A0AAD9Z052</accession>
<keyword evidence="2" id="KW-1185">Reference proteome</keyword>
<evidence type="ECO:0000313" key="1">
    <source>
        <dbReference type="EMBL" id="KAK3169126.1"/>
    </source>
</evidence>
<dbReference type="Proteomes" id="UP001281410">
    <property type="component" value="Unassembled WGS sequence"/>
</dbReference>
<comment type="caution">
    <text evidence="1">The sequence shown here is derived from an EMBL/GenBank/DDBJ whole genome shotgun (WGS) entry which is preliminary data.</text>
</comment>
<dbReference type="EMBL" id="JANJYJ010000973">
    <property type="protein sequence ID" value="KAK3169126.1"/>
    <property type="molecule type" value="Genomic_DNA"/>
</dbReference>
<organism evidence="1 2">
    <name type="scientific">Dipteronia sinensis</name>
    <dbReference type="NCBI Taxonomy" id="43782"/>
    <lineage>
        <taxon>Eukaryota</taxon>
        <taxon>Viridiplantae</taxon>
        <taxon>Streptophyta</taxon>
        <taxon>Embryophyta</taxon>
        <taxon>Tracheophyta</taxon>
        <taxon>Spermatophyta</taxon>
        <taxon>Magnoliopsida</taxon>
        <taxon>eudicotyledons</taxon>
        <taxon>Gunneridae</taxon>
        <taxon>Pentapetalae</taxon>
        <taxon>rosids</taxon>
        <taxon>malvids</taxon>
        <taxon>Sapindales</taxon>
        <taxon>Sapindaceae</taxon>
        <taxon>Hippocastanoideae</taxon>
        <taxon>Acereae</taxon>
        <taxon>Dipteronia</taxon>
    </lineage>
</organism>
<protein>
    <submittedName>
        <fullName evidence="1">Uncharacterized protein</fullName>
    </submittedName>
</protein>
<evidence type="ECO:0000313" key="2">
    <source>
        <dbReference type="Proteomes" id="UP001281410"/>
    </source>
</evidence>
<proteinExistence type="predicted"/>
<dbReference type="AlphaFoldDB" id="A0AAD9Z052"/>